<sequence>MAKKSVIANLVVTLGANSARLKTEMDKAKDDARKWAKSMKSIASTAGKGFGIALAGASIAGAGFIAMIERQADQLDQLAKKADKLGLGTAALQKLEYQAELTGVAQNKLGTALQRMTRRVAEAADGTGAAKDALAELGLDADELAKKTPDQQFYAIADAMKGISSQGDRVKLAMRIFDTEGVGLVNTFAADLNSLGKEFDNLGVAITRPQAAAVEAYNDAKTRLGTIFTGLQQHVTAGVVPAMEVLISKTVEFIDEMGGIDQVAESVTVGALTMIQSMVEGFKTLIEIITDVKELYYTVVSGGQKFGGIVSKGVASLAGTVGLDTLEREANLLGDSFYKVSEDTKQASEQMLKDAEMHSERMGSLIDNVNQAKAKVIEGFEERGSDKDGSAGAESEQITQWRKEIAALQQQMMESPGKNVAPILAEISTLKEKIANSENPVVGANDKNTTATQENTRALTAAAAALSGQKGGNTAWQKIFGSPDEGKKQGDKLDKNFIRAAQSYRNAMAKGSTGAAEKAANRMQEVLESFQRNPFGHSSLNGRGISTGRADEYDVTGMQAVMKKLLDGEGKSKDLGTLTLNMQSDKGTNSATVNGDSAELQNVLSFFQRAAAATPGA</sequence>
<evidence type="ECO:0000313" key="1">
    <source>
        <dbReference type="EMBL" id="SIQ13701.1"/>
    </source>
</evidence>
<dbReference type="RefSeq" id="WP_076461819.1">
    <property type="nucleotide sequence ID" value="NZ_FTMN01000002.1"/>
</dbReference>
<evidence type="ECO:0000313" key="2">
    <source>
        <dbReference type="Proteomes" id="UP000186895"/>
    </source>
</evidence>
<keyword evidence="2" id="KW-1185">Reference proteome</keyword>
<protein>
    <submittedName>
        <fullName evidence="1">Uncharacterized protein</fullName>
    </submittedName>
</protein>
<gene>
    <name evidence="1" type="ORF">SAMN05421647_102384</name>
</gene>
<name>A0A1N6QAW6_9GAMM</name>
<dbReference type="AlphaFoldDB" id="A0A1N6QAW6"/>
<dbReference type="Proteomes" id="UP000186895">
    <property type="component" value="Unassembled WGS sequence"/>
</dbReference>
<reference evidence="1 2" key="1">
    <citation type="submission" date="2017-01" db="EMBL/GenBank/DDBJ databases">
        <authorList>
            <person name="Mah S.A."/>
            <person name="Swanson W.J."/>
            <person name="Moy G.W."/>
            <person name="Vacquier V.D."/>
        </authorList>
    </citation>
    <scope>NUCLEOTIDE SEQUENCE [LARGE SCALE GENOMIC DNA]</scope>
    <source>
        <strain evidence="1 2">DSM 7027</strain>
    </source>
</reference>
<dbReference type="STRING" id="49186.SAMN05421647_102384"/>
<proteinExistence type="predicted"/>
<dbReference type="EMBL" id="FTMN01000002">
    <property type="protein sequence ID" value="SIQ13701.1"/>
    <property type="molecule type" value="Genomic_DNA"/>
</dbReference>
<accession>A0A1N6QAW6</accession>
<organism evidence="1 2">
    <name type="scientific">Marinobacterium stanieri</name>
    <dbReference type="NCBI Taxonomy" id="49186"/>
    <lineage>
        <taxon>Bacteria</taxon>
        <taxon>Pseudomonadati</taxon>
        <taxon>Pseudomonadota</taxon>
        <taxon>Gammaproteobacteria</taxon>
        <taxon>Oceanospirillales</taxon>
        <taxon>Oceanospirillaceae</taxon>
        <taxon>Marinobacterium</taxon>
    </lineage>
</organism>